<feature type="signal peptide" evidence="1">
    <location>
        <begin position="1"/>
        <end position="17"/>
    </location>
</feature>
<accession>A0A9Q3UP52</accession>
<protein>
    <recommendedName>
        <fullName evidence="4">Lipoprotein</fullName>
    </recommendedName>
</protein>
<reference evidence="2" key="1">
    <citation type="submission" date="2021-10" db="EMBL/GenBank/DDBJ databases">
        <title>The diversity and Nitrogen Metabolism of Culturable Nitrate-Utilizing Bacteria Within the Oxygen Minimum Zone of the Changjiang (Yangtze River)Estuary.</title>
        <authorList>
            <person name="Zhang D."/>
            <person name="Zheng J."/>
            <person name="Liu S."/>
            <person name="He W."/>
        </authorList>
    </citation>
    <scope>NUCLEOTIDE SEQUENCE</scope>
    <source>
        <strain evidence="2">FXH-223</strain>
    </source>
</reference>
<evidence type="ECO:0000313" key="3">
    <source>
        <dbReference type="Proteomes" id="UP001108027"/>
    </source>
</evidence>
<name>A0A9Q3UP52_9GAMM</name>
<dbReference type="RefSeq" id="WP_228233698.1">
    <property type="nucleotide sequence ID" value="NZ_ARXL01000006.1"/>
</dbReference>
<dbReference type="EMBL" id="JAJGNA010000007">
    <property type="protein sequence ID" value="MCC4308533.1"/>
    <property type="molecule type" value="Genomic_DNA"/>
</dbReference>
<evidence type="ECO:0000256" key="1">
    <source>
        <dbReference type="SAM" id="SignalP"/>
    </source>
</evidence>
<sequence>MRALFFPLTVLAAAALAGCASTTQVTTRTVTDTPPPPATTLLLAAQSPESDTRETWELTCRPIFARTGVTVHLAHQEVPFWDEDGRQALSDWAGEHGADRILLVDLTRLLMSAPNLPGDRELNPLNQDTEVQPTWRLGLDGQRIPRAPLEDTEDRFPAYLMDGTGASLWYGIARTHEANDQAAIAKSQCRALRDSLRQNGLLP</sequence>
<dbReference type="Proteomes" id="UP001108027">
    <property type="component" value="Unassembled WGS sequence"/>
</dbReference>
<evidence type="ECO:0008006" key="4">
    <source>
        <dbReference type="Google" id="ProtNLM"/>
    </source>
</evidence>
<keyword evidence="1" id="KW-0732">Signal</keyword>
<organism evidence="2 3">
    <name type="scientific">Alloalcanivorax marinus</name>
    <dbReference type="NCBI Taxonomy" id="1177169"/>
    <lineage>
        <taxon>Bacteria</taxon>
        <taxon>Pseudomonadati</taxon>
        <taxon>Pseudomonadota</taxon>
        <taxon>Gammaproteobacteria</taxon>
        <taxon>Oceanospirillales</taxon>
        <taxon>Alcanivoracaceae</taxon>
        <taxon>Alloalcanivorax</taxon>
    </lineage>
</organism>
<dbReference type="PROSITE" id="PS51257">
    <property type="entry name" value="PROKAR_LIPOPROTEIN"/>
    <property type="match status" value="1"/>
</dbReference>
<gene>
    <name evidence="2" type="ORF">LL252_08100</name>
</gene>
<dbReference type="AlphaFoldDB" id="A0A9Q3UP52"/>
<comment type="caution">
    <text evidence="2">The sequence shown here is derived from an EMBL/GenBank/DDBJ whole genome shotgun (WGS) entry which is preliminary data.</text>
</comment>
<keyword evidence="3" id="KW-1185">Reference proteome</keyword>
<evidence type="ECO:0000313" key="2">
    <source>
        <dbReference type="EMBL" id="MCC4308533.1"/>
    </source>
</evidence>
<feature type="chain" id="PRO_5040357846" description="Lipoprotein" evidence="1">
    <location>
        <begin position="18"/>
        <end position="203"/>
    </location>
</feature>
<proteinExistence type="predicted"/>